<sequence length="524" mass="56134">MTMMTMMRQFTIRLRMLGAIAMVLALLSMLGLGGLWGMGQIKDQSDDFLHHSFAEVQHLSHLRGALAMVRMAEKDMIIEYERPNEVEKAYTRWKQNLAETEKVANGFLEGEEDPDNVVVRELVLRLQSYAKLFEPIAVQLKSSGYESATTANRMSQKALAEFVVIDKQVSELEVILNREVEESVQDQQKVAEVVRWVFIAALAVASLVVVPLTILNMNSICQPLEQARLLAQAIAGGDLSQRVVVHGKDEVADLQRTQQAMQDGLSALVSQVRNASESVATASQEIASGNQDLSVRTEKSASSVQDTVGSLAELTENVQQTAHAAQTARQLSDSAYKLAARGGQVVTQAVGSMHEIAASSSKINDIVGLIDSIAFQTNILALNAAVEAARAGEQGRGFAVVASEVRMLAKRSAAAAQEIKGLVSTSVHAVDGGVKLVEEAGAAMKEMVDGVQRVGEIIGEISSSSTEQSSGIAQVNQSVGLIDQATQQNAALVEQSAAAAQGLREQADALAQVVRQFRLQGSAA</sequence>
<dbReference type="PRINTS" id="PR00260">
    <property type="entry name" value="CHEMTRNSDUCR"/>
</dbReference>
<comment type="caution">
    <text evidence="7">The sequence shown here is derived from an EMBL/GenBank/DDBJ whole genome shotgun (WGS) entry which is preliminary data.</text>
</comment>
<dbReference type="InterPro" id="IPR051310">
    <property type="entry name" value="MCP_chemotaxis"/>
</dbReference>
<dbReference type="EMBL" id="JAVBIK010000001">
    <property type="protein sequence ID" value="MDT7518899.1"/>
    <property type="molecule type" value="Genomic_DNA"/>
</dbReference>
<dbReference type="SMART" id="SM00304">
    <property type="entry name" value="HAMP"/>
    <property type="match status" value="1"/>
</dbReference>
<evidence type="ECO:0000259" key="5">
    <source>
        <dbReference type="PROSITE" id="PS50111"/>
    </source>
</evidence>
<reference evidence="7 8" key="1">
    <citation type="submission" date="2023-08" db="EMBL/GenBank/DDBJ databases">
        <title>Rhodoferax potami sp. nov. and Rhodoferax mekongensis sp. nov., isolated from the Mekong River in Thailand.</title>
        <authorList>
            <person name="Kitikhun S."/>
            <person name="Charoenyingcharoen P."/>
            <person name="Siriarchawattana P."/>
            <person name="Likhitrattanapisal S."/>
            <person name="Nilsakha T."/>
            <person name="Chanpet A."/>
            <person name="Rattanawaree P."/>
            <person name="Ingsriswang S."/>
        </authorList>
    </citation>
    <scope>NUCLEOTIDE SEQUENCE [LARGE SCALE GENOMIC DNA]</scope>
    <source>
        <strain evidence="7 8">TBRC 17660</strain>
    </source>
</reference>
<dbReference type="PANTHER" id="PTHR43531">
    <property type="entry name" value="PROTEIN ICFG"/>
    <property type="match status" value="1"/>
</dbReference>
<gene>
    <name evidence="7" type="ORF">RAE19_09285</name>
</gene>
<dbReference type="CDD" id="cd11386">
    <property type="entry name" value="MCP_signal"/>
    <property type="match status" value="1"/>
</dbReference>
<evidence type="ECO:0000256" key="4">
    <source>
        <dbReference type="SAM" id="Phobius"/>
    </source>
</evidence>
<evidence type="ECO:0000259" key="6">
    <source>
        <dbReference type="PROSITE" id="PS50885"/>
    </source>
</evidence>
<name>A0ABU3KM88_9BURK</name>
<dbReference type="InterPro" id="IPR003660">
    <property type="entry name" value="HAMP_dom"/>
</dbReference>
<evidence type="ECO:0000313" key="7">
    <source>
        <dbReference type="EMBL" id="MDT7518899.1"/>
    </source>
</evidence>
<keyword evidence="8" id="KW-1185">Reference proteome</keyword>
<keyword evidence="4" id="KW-0472">Membrane</keyword>
<feature type="transmembrane region" description="Helical" evidence="4">
    <location>
        <begin position="193"/>
        <end position="215"/>
    </location>
</feature>
<dbReference type="Pfam" id="PF00672">
    <property type="entry name" value="HAMP"/>
    <property type="match status" value="1"/>
</dbReference>
<dbReference type="PROSITE" id="PS50111">
    <property type="entry name" value="CHEMOTAXIS_TRANSDUC_2"/>
    <property type="match status" value="1"/>
</dbReference>
<dbReference type="PROSITE" id="PS50885">
    <property type="entry name" value="HAMP"/>
    <property type="match status" value="1"/>
</dbReference>
<accession>A0ABU3KM88</accession>
<dbReference type="InterPro" id="IPR004089">
    <property type="entry name" value="MCPsignal_dom"/>
</dbReference>
<organism evidence="7 8">
    <name type="scientific">Rhodoferax potami</name>
    <dbReference type="NCBI Taxonomy" id="3068338"/>
    <lineage>
        <taxon>Bacteria</taxon>
        <taxon>Pseudomonadati</taxon>
        <taxon>Pseudomonadota</taxon>
        <taxon>Betaproteobacteria</taxon>
        <taxon>Burkholderiales</taxon>
        <taxon>Comamonadaceae</taxon>
        <taxon>Rhodoferax</taxon>
    </lineage>
</organism>
<proteinExistence type="inferred from homology"/>
<dbReference type="Proteomes" id="UP001321700">
    <property type="component" value="Unassembled WGS sequence"/>
</dbReference>
<evidence type="ECO:0000256" key="3">
    <source>
        <dbReference type="PROSITE-ProRule" id="PRU00284"/>
    </source>
</evidence>
<dbReference type="RefSeq" id="WP_313874614.1">
    <property type="nucleotide sequence ID" value="NZ_JAVBIK010000001.1"/>
</dbReference>
<protein>
    <submittedName>
        <fullName evidence="7">Methyl-accepting chemotaxis protein</fullName>
    </submittedName>
</protein>
<keyword evidence="1" id="KW-0488">Methylation</keyword>
<keyword evidence="3" id="KW-0807">Transducer</keyword>
<feature type="domain" description="HAMP" evidence="6">
    <location>
        <begin position="218"/>
        <end position="270"/>
    </location>
</feature>
<dbReference type="SUPFAM" id="SSF58104">
    <property type="entry name" value="Methyl-accepting chemotaxis protein (MCP) signaling domain"/>
    <property type="match status" value="1"/>
</dbReference>
<dbReference type="SMART" id="SM00283">
    <property type="entry name" value="MA"/>
    <property type="match status" value="1"/>
</dbReference>
<evidence type="ECO:0000256" key="2">
    <source>
        <dbReference type="ARBA" id="ARBA00029447"/>
    </source>
</evidence>
<keyword evidence="4" id="KW-0812">Transmembrane</keyword>
<evidence type="ECO:0000313" key="8">
    <source>
        <dbReference type="Proteomes" id="UP001321700"/>
    </source>
</evidence>
<dbReference type="CDD" id="cd06225">
    <property type="entry name" value="HAMP"/>
    <property type="match status" value="1"/>
</dbReference>
<dbReference type="InterPro" id="IPR004090">
    <property type="entry name" value="Chemotax_Me-accpt_rcpt"/>
</dbReference>
<comment type="similarity">
    <text evidence="2">Belongs to the methyl-accepting chemotaxis (MCP) protein family.</text>
</comment>
<dbReference type="PANTHER" id="PTHR43531:SF14">
    <property type="entry name" value="METHYL-ACCEPTING CHEMOTAXIS PROTEIN I-RELATED"/>
    <property type="match status" value="1"/>
</dbReference>
<dbReference type="InterPro" id="IPR024478">
    <property type="entry name" value="HlyB_4HB_MCP"/>
</dbReference>
<keyword evidence="4" id="KW-1133">Transmembrane helix</keyword>
<dbReference type="Gene3D" id="1.10.287.950">
    <property type="entry name" value="Methyl-accepting chemotaxis protein"/>
    <property type="match status" value="1"/>
</dbReference>
<dbReference type="Pfam" id="PF00015">
    <property type="entry name" value="MCPsignal"/>
    <property type="match status" value="1"/>
</dbReference>
<feature type="domain" description="Methyl-accepting transducer" evidence="5">
    <location>
        <begin position="275"/>
        <end position="504"/>
    </location>
</feature>
<dbReference type="Pfam" id="PF12729">
    <property type="entry name" value="4HB_MCP_1"/>
    <property type="match status" value="1"/>
</dbReference>
<evidence type="ECO:0000256" key="1">
    <source>
        <dbReference type="ARBA" id="ARBA00022481"/>
    </source>
</evidence>